<organism evidence="1 2">
    <name type="scientific">Planoprotostelium fungivorum</name>
    <dbReference type="NCBI Taxonomy" id="1890364"/>
    <lineage>
        <taxon>Eukaryota</taxon>
        <taxon>Amoebozoa</taxon>
        <taxon>Evosea</taxon>
        <taxon>Variosea</taxon>
        <taxon>Cavosteliida</taxon>
        <taxon>Cavosteliaceae</taxon>
        <taxon>Planoprotostelium</taxon>
    </lineage>
</organism>
<reference evidence="1 2" key="1">
    <citation type="journal article" date="2018" name="Genome Biol. Evol.">
        <title>Multiple Roots of Fruiting Body Formation in Amoebozoa.</title>
        <authorList>
            <person name="Hillmann F."/>
            <person name="Forbes G."/>
            <person name="Novohradska S."/>
            <person name="Ferling I."/>
            <person name="Riege K."/>
            <person name="Groth M."/>
            <person name="Westermann M."/>
            <person name="Marz M."/>
            <person name="Spaller T."/>
            <person name="Winckler T."/>
            <person name="Schaap P."/>
            <person name="Glockner G."/>
        </authorList>
    </citation>
    <scope>NUCLEOTIDE SEQUENCE [LARGE SCALE GENOMIC DNA]</scope>
    <source>
        <strain evidence="1 2">Jena</strain>
    </source>
</reference>
<dbReference type="EMBL" id="MDYQ01000290">
    <property type="protein sequence ID" value="PRP76973.1"/>
    <property type="molecule type" value="Genomic_DNA"/>
</dbReference>
<comment type="caution">
    <text evidence="1">The sequence shown here is derived from an EMBL/GenBank/DDBJ whole genome shotgun (WGS) entry which is preliminary data.</text>
</comment>
<sequence>HLTTLNPKPPPPRIVSSYTKTSLLGFLRLYVNSLIDANRLHKRLLDLTPVVDFFITSELKCATQSQRHSNSTWIDEADSGEYFCTSCLFNFIAAVTIPLPTVHSAQTSPPTLCGDANTMIITQGRLTVDSGTTTADIHRISSMEMYILPNPCIMLSVIYNSGYGAINTASTSLNSLDYRYNSFIINLAPIRFQTLNFALVSIKPVACRARTLCCAPPSSRKTRDLFSTLSIFPDYNLVFKIVVN</sequence>
<evidence type="ECO:0000313" key="1">
    <source>
        <dbReference type="EMBL" id="PRP76973.1"/>
    </source>
</evidence>
<gene>
    <name evidence="1" type="ORF">PROFUN_14674</name>
</gene>
<evidence type="ECO:0000313" key="2">
    <source>
        <dbReference type="Proteomes" id="UP000241769"/>
    </source>
</evidence>
<protein>
    <submittedName>
        <fullName evidence="1">Uncharacterized protein</fullName>
    </submittedName>
</protein>
<dbReference type="Proteomes" id="UP000241769">
    <property type="component" value="Unassembled WGS sequence"/>
</dbReference>
<proteinExistence type="predicted"/>
<dbReference type="AlphaFoldDB" id="A0A2P6MZ54"/>
<keyword evidence="2" id="KW-1185">Reference proteome</keyword>
<feature type="non-terminal residue" evidence="1">
    <location>
        <position position="1"/>
    </location>
</feature>
<dbReference type="InParanoid" id="A0A2P6MZ54"/>
<name>A0A2P6MZ54_9EUKA</name>
<accession>A0A2P6MZ54</accession>